<evidence type="ECO:0000313" key="3">
    <source>
        <dbReference type="Proteomes" id="UP000582974"/>
    </source>
</evidence>
<dbReference type="Gene3D" id="3.10.380.10">
    <property type="entry name" value="Colicin E3-like ribonuclease domain"/>
    <property type="match status" value="1"/>
</dbReference>
<dbReference type="InterPro" id="IPR009105">
    <property type="entry name" value="Colicin_E3_ribonuclease"/>
</dbReference>
<name>A0A837ZWS6_9PSEU</name>
<evidence type="ECO:0000313" key="2">
    <source>
        <dbReference type="EMBL" id="MBA0125086.1"/>
    </source>
</evidence>
<accession>A0A837ZWS6</accession>
<protein>
    <recommendedName>
        <fullName evidence="1">Colicin E3-like ribonuclease domain-containing protein</fullName>
    </recommendedName>
</protein>
<comment type="caution">
    <text evidence="2">The sequence shown here is derived from an EMBL/GenBank/DDBJ whole genome shotgun (WGS) entry which is preliminary data.</text>
</comment>
<dbReference type="Pfam" id="PF09000">
    <property type="entry name" value="Cytotoxic"/>
    <property type="match status" value="1"/>
</dbReference>
<proteinExistence type="predicted"/>
<gene>
    <name evidence="2" type="ORF">H0B56_05975</name>
</gene>
<keyword evidence="3" id="KW-1185">Reference proteome</keyword>
<dbReference type="GO" id="GO:0043022">
    <property type="term" value="F:ribosome binding"/>
    <property type="evidence" value="ECO:0007669"/>
    <property type="project" value="InterPro"/>
</dbReference>
<dbReference type="SUPFAM" id="SSF63840">
    <property type="entry name" value="Ribonuclease domain of colicin E3"/>
    <property type="match status" value="1"/>
</dbReference>
<sequence>MGGVPRPTPCFLDQMEPCGAPDGRKRWRNHNHDRYYTWDDVHGHIEVFNKRGRHIGALDAVTGELIGDAVPGRRIDV</sequence>
<dbReference type="InterPro" id="IPR036725">
    <property type="entry name" value="ColE3_ribonuclease_sf"/>
</dbReference>
<feature type="domain" description="Colicin E3-like ribonuclease" evidence="1">
    <location>
        <begin position="23"/>
        <end position="75"/>
    </location>
</feature>
<dbReference type="RefSeq" id="WP_180891932.1">
    <property type="nucleotide sequence ID" value="NZ_JACCKD010000002.1"/>
</dbReference>
<reference evidence="2 3" key="1">
    <citation type="submission" date="2020-07" db="EMBL/GenBank/DDBJ databases">
        <title>Genome of Haloechinothrix sp.</title>
        <authorList>
            <person name="Tang S.-K."/>
            <person name="Yang L."/>
            <person name="Zhu W.-Y."/>
        </authorList>
    </citation>
    <scope>NUCLEOTIDE SEQUENCE [LARGE SCALE GENOMIC DNA]</scope>
    <source>
        <strain evidence="2 3">YIM 98757</strain>
    </source>
</reference>
<dbReference type="EMBL" id="JACCKD010000002">
    <property type="protein sequence ID" value="MBA0125086.1"/>
    <property type="molecule type" value="Genomic_DNA"/>
</dbReference>
<organism evidence="2 3">
    <name type="scientific">Haloechinothrix aidingensis</name>
    <dbReference type="NCBI Taxonomy" id="2752311"/>
    <lineage>
        <taxon>Bacteria</taxon>
        <taxon>Bacillati</taxon>
        <taxon>Actinomycetota</taxon>
        <taxon>Actinomycetes</taxon>
        <taxon>Pseudonocardiales</taxon>
        <taxon>Pseudonocardiaceae</taxon>
        <taxon>Haloechinothrix</taxon>
    </lineage>
</organism>
<dbReference type="GO" id="GO:0003723">
    <property type="term" value="F:RNA binding"/>
    <property type="evidence" value="ECO:0007669"/>
    <property type="project" value="InterPro"/>
</dbReference>
<evidence type="ECO:0000259" key="1">
    <source>
        <dbReference type="Pfam" id="PF09000"/>
    </source>
</evidence>
<dbReference type="AlphaFoldDB" id="A0A837ZWS6"/>
<dbReference type="GO" id="GO:0016788">
    <property type="term" value="F:hydrolase activity, acting on ester bonds"/>
    <property type="evidence" value="ECO:0007669"/>
    <property type="project" value="InterPro"/>
</dbReference>
<dbReference type="Proteomes" id="UP000582974">
    <property type="component" value="Unassembled WGS sequence"/>
</dbReference>